<protein>
    <submittedName>
        <fullName evidence="15">PQQ-dependent dehydrogenase, methanol/ethanol family</fullName>
        <ecNumber evidence="15">1.1.2.-</ecNumber>
    </submittedName>
</protein>
<dbReference type="EMBL" id="CP103416">
    <property type="protein sequence ID" value="UVW36253.1"/>
    <property type="molecule type" value="Genomic_DNA"/>
</dbReference>
<dbReference type="InterPro" id="IPR011047">
    <property type="entry name" value="Quinoprotein_ADH-like_sf"/>
</dbReference>
<dbReference type="InterPro" id="IPR017512">
    <property type="entry name" value="PQQ_MeOH/EtOH_DH"/>
</dbReference>
<accession>A0ABY5TVA2</accession>
<keyword evidence="16" id="KW-1185">Reference proteome</keyword>
<name>A0ABY5TVA2_9GAMM</name>
<dbReference type="SUPFAM" id="SSF50998">
    <property type="entry name" value="Quinoprotein alcohol dehydrogenase-like"/>
    <property type="match status" value="1"/>
</dbReference>
<dbReference type="Pfam" id="PF01011">
    <property type="entry name" value="PQQ"/>
    <property type="match status" value="2"/>
</dbReference>
<keyword evidence="4 12" id="KW-0349">Heme</keyword>
<evidence type="ECO:0000256" key="2">
    <source>
        <dbReference type="ARBA" id="ARBA00001931"/>
    </source>
</evidence>
<dbReference type="PANTHER" id="PTHR32303">
    <property type="entry name" value="QUINOPROTEIN ALCOHOL DEHYDROGENASE (CYTOCHROME C)"/>
    <property type="match status" value="1"/>
</dbReference>
<keyword evidence="9 15" id="KW-0560">Oxidoreductase</keyword>
<organism evidence="15 16">
    <name type="scientific">SAR92 clade bacterium H455</name>
    <dbReference type="NCBI Taxonomy" id="2974818"/>
    <lineage>
        <taxon>Bacteria</taxon>
        <taxon>Pseudomonadati</taxon>
        <taxon>Pseudomonadota</taxon>
        <taxon>Gammaproteobacteria</taxon>
        <taxon>Cellvibrionales</taxon>
        <taxon>Porticoccaceae</taxon>
        <taxon>SAR92 clade</taxon>
    </lineage>
</organism>
<dbReference type="NCBIfam" id="TIGR03075">
    <property type="entry name" value="PQQ_enz_alc_DH"/>
    <property type="match status" value="1"/>
</dbReference>
<comment type="similarity">
    <text evidence="3">Belongs to the bacterial PQQ dehydrogenase family.</text>
</comment>
<keyword evidence="7" id="KW-0106">Calcium</keyword>
<evidence type="ECO:0000313" key="16">
    <source>
        <dbReference type="Proteomes" id="UP001059934"/>
    </source>
</evidence>
<dbReference type="InterPro" id="IPR002372">
    <property type="entry name" value="PQQ_rpt_dom"/>
</dbReference>
<dbReference type="Gene3D" id="1.10.760.10">
    <property type="entry name" value="Cytochrome c-like domain"/>
    <property type="match status" value="1"/>
</dbReference>
<dbReference type="EC" id="1.1.2.-" evidence="15"/>
<evidence type="ECO:0000256" key="3">
    <source>
        <dbReference type="ARBA" id="ARBA00008156"/>
    </source>
</evidence>
<dbReference type="InterPro" id="IPR018391">
    <property type="entry name" value="PQQ_b-propeller_rpt"/>
</dbReference>
<dbReference type="PROSITE" id="PS00364">
    <property type="entry name" value="BACTERIAL_PQQ_2"/>
    <property type="match status" value="1"/>
</dbReference>
<dbReference type="GO" id="GO:0016491">
    <property type="term" value="F:oxidoreductase activity"/>
    <property type="evidence" value="ECO:0007669"/>
    <property type="project" value="UniProtKB-KW"/>
</dbReference>
<evidence type="ECO:0000256" key="7">
    <source>
        <dbReference type="ARBA" id="ARBA00022837"/>
    </source>
</evidence>
<evidence type="ECO:0000256" key="12">
    <source>
        <dbReference type="PROSITE-ProRule" id="PRU00433"/>
    </source>
</evidence>
<evidence type="ECO:0000256" key="4">
    <source>
        <dbReference type="ARBA" id="ARBA00022617"/>
    </source>
</evidence>
<feature type="signal peptide" evidence="13">
    <location>
        <begin position="1"/>
        <end position="23"/>
    </location>
</feature>
<evidence type="ECO:0000256" key="11">
    <source>
        <dbReference type="ARBA" id="ARBA00023157"/>
    </source>
</evidence>
<evidence type="ECO:0000313" key="15">
    <source>
        <dbReference type="EMBL" id="UVW36253.1"/>
    </source>
</evidence>
<comment type="cofactor">
    <cofactor evidence="2">
        <name>pyrroloquinoline quinone</name>
        <dbReference type="ChEBI" id="CHEBI:58442"/>
    </cofactor>
</comment>
<sequence length="742" mass="81933">MLLRTLTSLTTAALLGLSSLTIAQPAAQVTVVNEESISNPDAEWLSYGRDYQEQRFSPLDKVNRDNVDELDLAWSFKFETARGMEATPLVHNGVIYVSTGWSHAYALDARTGEELWHFDAKVPKSHLIKTCCGPVNRGLAIWQEDENSPLQVFLGALDGRLIALNALTGEQNWSVQTTPPNSNYSITGAPRVVKGMVVIGNGGAELGVRGYVSAFDVNTGEQKWRFYTVPGDRNKPQESPALEAALETWKGDEWYTVGGGGGGTAWDSLVYDPELDLLYIGTGNGSPWNRDLRSPGGGDNLYLSSIVALKPDTGEYAWHYQVTPRDNWDYTATQQLVLAELELEGETRKVIMQAPKNGFFYVLDRVTGELLSADKFAKVTWASHVDMDTGRPVETKYADYQSNGGSYIWPAPFGAHNWQPMTYSPKTGLMYIPVQNVPTYFKGMDAVSYQLDRWNTGIDLNEVRDPKSWVAGRAAVDALIYGELVAYDPIKQQRAWSVKHPKPSNGGILSTAGDLVFQGTWGGKFAAYDATNGDILWQYQSDSAVLAGPITYELDGEQYIAVAQGSGGALMLAGGDEVKRNFVNQNKLLVFKKGDFNLTQPIQDNGESVIMALGHEANNDEQVITRGEEIYSRNCGSCHGISAKTNYVLPDLRHMSEQTHIDFTAIVLGGAYAHKGMAGFYSSLTSADVDAVHAFLDRQQQRLPEMVEMTFLQKIEYWVNYGLAKIGERYPDLLNSTRGMMM</sequence>
<dbReference type="SUPFAM" id="SSF46626">
    <property type="entry name" value="Cytochrome c"/>
    <property type="match status" value="1"/>
</dbReference>
<keyword evidence="5 12" id="KW-0479">Metal-binding</keyword>
<keyword evidence="8" id="KW-0634">PQQ</keyword>
<dbReference type="PROSITE" id="PS51007">
    <property type="entry name" value="CYTC"/>
    <property type="match status" value="1"/>
</dbReference>
<dbReference type="Gene3D" id="2.140.10.10">
    <property type="entry name" value="Quinoprotein alcohol dehydrogenase-like superfamily"/>
    <property type="match status" value="1"/>
</dbReference>
<reference evidence="15" key="1">
    <citation type="submission" date="2022-08" db="EMBL/GenBank/DDBJ databases">
        <title>Catabolic pathway analysis in culturable SAR92 clade bacteria reveals their overlooked roles in DMSP degradation in coastal seas.</title>
        <authorList>
            <person name="He X."/>
            <person name="Zhang X."/>
            <person name="Zhang Y."/>
        </authorList>
    </citation>
    <scope>NUCLEOTIDE SEQUENCE</scope>
    <source>
        <strain evidence="15">H455</strain>
    </source>
</reference>
<keyword evidence="6 13" id="KW-0732">Signal</keyword>
<evidence type="ECO:0000259" key="14">
    <source>
        <dbReference type="PROSITE" id="PS51007"/>
    </source>
</evidence>
<keyword evidence="10 12" id="KW-0408">Iron</keyword>
<gene>
    <name evidence="15" type="ORF">NYF23_06510</name>
</gene>
<proteinExistence type="inferred from homology"/>
<keyword evidence="11" id="KW-1015">Disulfide bond</keyword>
<evidence type="ECO:0000256" key="8">
    <source>
        <dbReference type="ARBA" id="ARBA00022891"/>
    </source>
</evidence>
<feature type="chain" id="PRO_5045661490" evidence="13">
    <location>
        <begin position="24"/>
        <end position="742"/>
    </location>
</feature>
<feature type="domain" description="Cytochrome c" evidence="14">
    <location>
        <begin position="622"/>
        <end position="700"/>
    </location>
</feature>
<evidence type="ECO:0000256" key="13">
    <source>
        <dbReference type="SAM" id="SignalP"/>
    </source>
</evidence>
<evidence type="ECO:0000256" key="1">
    <source>
        <dbReference type="ARBA" id="ARBA00001913"/>
    </source>
</evidence>
<dbReference type="Pfam" id="PF13442">
    <property type="entry name" value="Cytochrome_CBB3"/>
    <property type="match status" value="1"/>
</dbReference>
<evidence type="ECO:0000256" key="6">
    <source>
        <dbReference type="ARBA" id="ARBA00022729"/>
    </source>
</evidence>
<comment type="cofactor">
    <cofactor evidence="1">
        <name>Ca(2+)</name>
        <dbReference type="ChEBI" id="CHEBI:29108"/>
    </cofactor>
</comment>
<dbReference type="InterPro" id="IPR001479">
    <property type="entry name" value="Quinoprotein_DH_CS"/>
</dbReference>
<evidence type="ECO:0000256" key="9">
    <source>
        <dbReference type="ARBA" id="ARBA00023002"/>
    </source>
</evidence>
<evidence type="ECO:0000256" key="10">
    <source>
        <dbReference type="ARBA" id="ARBA00023004"/>
    </source>
</evidence>
<dbReference type="CDD" id="cd10279">
    <property type="entry name" value="PQQ_ADH_II"/>
    <property type="match status" value="1"/>
</dbReference>
<dbReference type="InterPro" id="IPR009056">
    <property type="entry name" value="Cyt_c-like_dom"/>
</dbReference>
<dbReference type="InterPro" id="IPR036909">
    <property type="entry name" value="Cyt_c-like_dom_sf"/>
</dbReference>
<evidence type="ECO:0000256" key="5">
    <source>
        <dbReference type="ARBA" id="ARBA00022723"/>
    </source>
</evidence>
<dbReference type="SMART" id="SM00564">
    <property type="entry name" value="PQQ"/>
    <property type="match status" value="5"/>
</dbReference>
<dbReference type="Proteomes" id="UP001059934">
    <property type="component" value="Chromosome"/>
</dbReference>